<feature type="transmembrane region" description="Helical" evidence="7">
    <location>
        <begin position="173"/>
        <end position="192"/>
    </location>
</feature>
<feature type="transmembrane region" description="Helical" evidence="7">
    <location>
        <begin position="142"/>
        <end position="161"/>
    </location>
</feature>
<proteinExistence type="predicted"/>
<feature type="transmembrane region" description="Helical" evidence="7">
    <location>
        <begin position="314"/>
        <end position="334"/>
    </location>
</feature>
<keyword evidence="2" id="KW-0813">Transport</keyword>
<dbReference type="PROSITE" id="PS50850">
    <property type="entry name" value="MFS"/>
    <property type="match status" value="1"/>
</dbReference>
<name>A0ABQ6GVI3_9GAMM</name>
<organism evidence="9 10">
    <name type="scientific">Thalassotalea insulae</name>
    <dbReference type="NCBI Taxonomy" id="2056778"/>
    <lineage>
        <taxon>Bacteria</taxon>
        <taxon>Pseudomonadati</taxon>
        <taxon>Pseudomonadota</taxon>
        <taxon>Gammaproteobacteria</taxon>
        <taxon>Alteromonadales</taxon>
        <taxon>Colwelliaceae</taxon>
        <taxon>Thalassotalea</taxon>
    </lineage>
</organism>
<evidence type="ECO:0000259" key="8">
    <source>
        <dbReference type="PROSITE" id="PS50850"/>
    </source>
</evidence>
<evidence type="ECO:0000256" key="3">
    <source>
        <dbReference type="ARBA" id="ARBA00022475"/>
    </source>
</evidence>
<feature type="transmembrane region" description="Helical" evidence="7">
    <location>
        <begin position="253"/>
        <end position="278"/>
    </location>
</feature>
<reference evidence="9 10" key="1">
    <citation type="submission" date="2023-03" db="EMBL/GenBank/DDBJ databases">
        <title>Draft genome sequence of Thalassotalea insulae KCTC 62186T.</title>
        <authorList>
            <person name="Sawabe T."/>
        </authorList>
    </citation>
    <scope>NUCLEOTIDE SEQUENCE [LARGE SCALE GENOMIC DNA]</scope>
    <source>
        <strain evidence="9 10">KCTC 62186</strain>
    </source>
</reference>
<evidence type="ECO:0000256" key="6">
    <source>
        <dbReference type="ARBA" id="ARBA00023136"/>
    </source>
</evidence>
<dbReference type="EMBL" id="BSST01000001">
    <property type="protein sequence ID" value="GLX79935.1"/>
    <property type="molecule type" value="Genomic_DNA"/>
</dbReference>
<dbReference type="RefSeq" id="WP_284245885.1">
    <property type="nucleotide sequence ID" value="NZ_BSST01000001.1"/>
</dbReference>
<dbReference type="InterPro" id="IPR011701">
    <property type="entry name" value="MFS"/>
</dbReference>
<comment type="caution">
    <text evidence="9">The sequence shown here is derived from an EMBL/GenBank/DDBJ whole genome shotgun (WGS) entry which is preliminary data.</text>
</comment>
<dbReference type="PANTHER" id="PTHR43414">
    <property type="entry name" value="MULTIDRUG RESISTANCE PROTEIN MDTG"/>
    <property type="match status" value="1"/>
</dbReference>
<keyword evidence="4 7" id="KW-0812">Transmembrane</keyword>
<keyword evidence="10" id="KW-1185">Reference proteome</keyword>
<keyword evidence="5 7" id="KW-1133">Transmembrane helix</keyword>
<keyword evidence="3" id="KW-1003">Cell membrane</keyword>
<keyword evidence="6 7" id="KW-0472">Membrane</keyword>
<sequence length="412" mass="45518">MLLQHWRMRLHFLWLVQLLTIATMEMSGPFWPLYFKQLNHTYLAEISSQWASILGGLAYILPLVAAMFSAPFWGKLGDKYGHKLMLLRALFALGFSQLLLVYITDPILILLVRFGQGLTAGTIAASQSYAAKMSPFQHRGQIFSRIQAATAAGSLLGPLAGGYWLEHMEMTGLFARSAIIFLMLFLTLYCLLPEDNKKQSLQKTSKNSPEVNQANILWPPLVLLAAICLAQIAKRMPQSFYALYAETILGQGSMMIGILYSATGLGILIAAPFSGYYFDKLKNGQDKRNFLQGVCLLSLLLMLLQSQINSFYPALILRFFWGICLAAILPLLSAQLSAQGGIKAIGKQVGISHSAIKLGGIVGIATGAVIFSLLNWQWAFATIALTYVLLLWLLSKQTATEPDTREEVKLIS</sequence>
<gene>
    <name evidence="9" type="ORF">tinsulaeT_32750</name>
</gene>
<dbReference type="Gene3D" id="1.20.1250.20">
    <property type="entry name" value="MFS general substrate transporter like domains"/>
    <property type="match status" value="2"/>
</dbReference>
<evidence type="ECO:0000256" key="1">
    <source>
        <dbReference type="ARBA" id="ARBA00004651"/>
    </source>
</evidence>
<dbReference type="PANTHER" id="PTHR43414:SF1">
    <property type="entry name" value="PEPTIDE PERMEASE"/>
    <property type="match status" value="1"/>
</dbReference>
<accession>A0ABQ6GVI3</accession>
<comment type="subcellular location">
    <subcellularLocation>
        <location evidence="1">Cell membrane</location>
        <topology evidence="1">Multi-pass membrane protein</topology>
    </subcellularLocation>
</comment>
<protein>
    <submittedName>
        <fullName evidence="9">MFS transporter</fullName>
    </submittedName>
</protein>
<evidence type="ECO:0000313" key="10">
    <source>
        <dbReference type="Proteomes" id="UP001157186"/>
    </source>
</evidence>
<dbReference type="Pfam" id="PF07690">
    <property type="entry name" value="MFS_1"/>
    <property type="match status" value="1"/>
</dbReference>
<dbReference type="SUPFAM" id="SSF103473">
    <property type="entry name" value="MFS general substrate transporter"/>
    <property type="match status" value="1"/>
</dbReference>
<feature type="transmembrane region" description="Helical" evidence="7">
    <location>
        <begin position="51"/>
        <end position="73"/>
    </location>
</feature>
<dbReference type="Proteomes" id="UP001157186">
    <property type="component" value="Unassembled WGS sequence"/>
</dbReference>
<feature type="transmembrane region" description="Helical" evidence="7">
    <location>
        <begin position="378"/>
        <end position="395"/>
    </location>
</feature>
<evidence type="ECO:0000256" key="7">
    <source>
        <dbReference type="SAM" id="Phobius"/>
    </source>
</evidence>
<evidence type="ECO:0000313" key="9">
    <source>
        <dbReference type="EMBL" id="GLX79935.1"/>
    </source>
</evidence>
<evidence type="ECO:0000256" key="4">
    <source>
        <dbReference type="ARBA" id="ARBA00022692"/>
    </source>
</evidence>
<evidence type="ECO:0000256" key="5">
    <source>
        <dbReference type="ARBA" id="ARBA00022989"/>
    </source>
</evidence>
<feature type="transmembrane region" description="Helical" evidence="7">
    <location>
        <begin position="290"/>
        <end position="308"/>
    </location>
</feature>
<feature type="transmembrane region" description="Helical" evidence="7">
    <location>
        <begin position="355"/>
        <end position="372"/>
    </location>
</feature>
<dbReference type="InterPro" id="IPR036259">
    <property type="entry name" value="MFS_trans_sf"/>
</dbReference>
<dbReference type="InterPro" id="IPR020846">
    <property type="entry name" value="MFS_dom"/>
</dbReference>
<feature type="transmembrane region" description="Helical" evidence="7">
    <location>
        <begin position="213"/>
        <end position="233"/>
    </location>
</feature>
<evidence type="ECO:0000256" key="2">
    <source>
        <dbReference type="ARBA" id="ARBA00022448"/>
    </source>
</evidence>
<feature type="domain" description="Major facilitator superfamily (MFS) profile" evidence="8">
    <location>
        <begin position="1"/>
        <end position="399"/>
    </location>
</feature>
<feature type="transmembrane region" description="Helical" evidence="7">
    <location>
        <begin position="12"/>
        <end position="31"/>
    </location>
</feature>
<feature type="transmembrane region" description="Helical" evidence="7">
    <location>
        <begin position="110"/>
        <end position="130"/>
    </location>
</feature>
<feature type="transmembrane region" description="Helical" evidence="7">
    <location>
        <begin position="85"/>
        <end position="104"/>
    </location>
</feature>